<dbReference type="EMBL" id="JAGFNK010000007">
    <property type="protein sequence ID" value="KAI9512657.1"/>
    <property type="molecule type" value="Genomic_DNA"/>
</dbReference>
<protein>
    <submittedName>
        <fullName evidence="1">Uncharacterized protein</fullName>
    </submittedName>
</protein>
<proteinExistence type="predicted"/>
<dbReference type="Proteomes" id="UP001207468">
    <property type="component" value="Unassembled WGS sequence"/>
</dbReference>
<accession>A0ACC0UP90</accession>
<evidence type="ECO:0000313" key="1">
    <source>
        <dbReference type="EMBL" id="KAI9512657.1"/>
    </source>
</evidence>
<sequence length="119" mass="12552">MSAADTCSGDDPTTTVTSCPMHPPSQVLATYASVYELMLSRLCLRSSSMPAANACNGDDHATATTRQHHRHAAAILSPPSSSPSPPSPIAFASSIVTIANCHLCAFQQHKQPPPPPQFR</sequence>
<name>A0ACC0UP90_9AGAM</name>
<gene>
    <name evidence="1" type="ORF">F5148DRAFT_1279566</name>
</gene>
<keyword evidence="2" id="KW-1185">Reference proteome</keyword>
<evidence type="ECO:0000313" key="2">
    <source>
        <dbReference type="Proteomes" id="UP001207468"/>
    </source>
</evidence>
<organism evidence="1 2">
    <name type="scientific">Russula earlei</name>
    <dbReference type="NCBI Taxonomy" id="71964"/>
    <lineage>
        <taxon>Eukaryota</taxon>
        <taxon>Fungi</taxon>
        <taxon>Dikarya</taxon>
        <taxon>Basidiomycota</taxon>
        <taxon>Agaricomycotina</taxon>
        <taxon>Agaricomycetes</taxon>
        <taxon>Russulales</taxon>
        <taxon>Russulaceae</taxon>
        <taxon>Russula</taxon>
    </lineage>
</organism>
<comment type="caution">
    <text evidence="1">The sequence shown here is derived from an EMBL/GenBank/DDBJ whole genome shotgun (WGS) entry which is preliminary data.</text>
</comment>
<reference evidence="1" key="1">
    <citation type="submission" date="2021-03" db="EMBL/GenBank/DDBJ databases">
        <title>Evolutionary priming and transition to the ectomycorrhizal habit in an iconic lineage of mushroom-forming fungi: is preadaptation a requirement?</title>
        <authorList>
            <consortium name="DOE Joint Genome Institute"/>
            <person name="Looney B.P."/>
            <person name="Miyauchi S."/>
            <person name="Morin E."/>
            <person name="Drula E."/>
            <person name="Courty P.E."/>
            <person name="Chicoki N."/>
            <person name="Fauchery L."/>
            <person name="Kohler A."/>
            <person name="Kuo A."/>
            <person name="LaButti K."/>
            <person name="Pangilinan J."/>
            <person name="Lipzen A."/>
            <person name="Riley R."/>
            <person name="Andreopoulos W."/>
            <person name="He G."/>
            <person name="Johnson J."/>
            <person name="Barry K.W."/>
            <person name="Grigoriev I.V."/>
            <person name="Nagy L."/>
            <person name="Hibbett D."/>
            <person name="Henrissat B."/>
            <person name="Matheny P.B."/>
            <person name="Labbe J."/>
            <person name="Martin A.F."/>
        </authorList>
    </citation>
    <scope>NUCLEOTIDE SEQUENCE</scope>
    <source>
        <strain evidence="1">BPL698</strain>
    </source>
</reference>